<evidence type="ECO:0000313" key="2">
    <source>
        <dbReference type="EMBL" id="KAK0151150.1"/>
    </source>
</evidence>
<dbReference type="InterPro" id="IPR015095">
    <property type="entry name" value="AlkB_hom8_N"/>
</dbReference>
<dbReference type="EMBL" id="JAOPHQ010001419">
    <property type="protein sequence ID" value="KAK0151150.1"/>
    <property type="molecule type" value="Genomic_DNA"/>
</dbReference>
<evidence type="ECO:0000259" key="1">
    <source>
        <dbReference type="Pfam" id="PF09004"/>
    </source>
</evidence>
<protein>
    <recommendedName>
        <fullName evidence="1">Alkylated DNA repair protein AlkB homologue 8 N-terminal domain-containing protein</fullName>
    </recommendedName>
</protein>
<accession>A0AA47N3E6</accession>
<comment type="caution">
    <text evidence="2">The sequence shown here is derived from an EMBL/GenBank/DDBJ whole genome shotgun (WGS) entry which is preliminary data.</text>
</comment>
<proteinExistence type="predicted"/>
<reference evidence="2" key="1">
    <citation type="journal article" date="2023" name="Front. Mar. Sci.">
        <title>A new Merluccius polli reference genome to investigate the effects of global change in West African waters.</title>
        <authorList>
            <person name="Mateo J.L."/>
            <person name="Blanco-Fernandez C."/>
            <person name="Garcia-Vazquez E."/>
            <person name="Machado-Schiaffino G."/>
        </authorList>
    </citation>
    <scope>NUCLEOTIDE SEQUENCE</scope>
    <source>
        <strain evidence="2">C29</strain>
        <tissue evidence="2">Fin</tissue>
    </source>
</reference>
<evidence type="ECO:0000313" key="3">
    <source>
        <dbReference type="Proteomes" id="UP001174136"/>
    </source>
</evidence>
<dbReference type="Pfam" id="PF09004">
    <property type="entry name" value="ALKBH8_N"/>
    <property type="match status" value="1"/>
</dbReference>
<keyword evidence="3" id="KW-1185">Reference proteome</keyword>
<dbReference type="GO" id="GO:0008168">
    <property type="term" value="F:methyltransferase activity"/>
    <property type="evidence" value="ECO:0007669"/>
    <property type="project" value="InterPro"/>
</dbReference>
<name>A0AA47N3E6_MERPO</name>
<sequence length="167" mass="18725">MFALGPRIARSATGRYINETTVIGLISNNDESAYRDEVQSLEGGRGTHAPLHINGSEVERVTNFKFLGVHISENLSWSLNTTALIKKAHQRLFFLRRLKKAQLSPQILVNFYRSTIESILTNCVTVWYGNCSTSDRKALQRVVKITQRITGFPTPLHRGCPEEAVPA</sequence>
<dbReference type="Proteomes" id="UP001174136">
    <property type="component" value="Unassembled WGS sequence"/>
</dbReference>
<organism evidence="2 3">
    <name type="scientific">Merluccius polli</name>
    <name type="common">Benguela hake</name>
    <name type="synonym">Merluccius cadenati</name>
    <dbReference type="NCBI Taxonomy" id="89951"/>
    <lineage>
        <taxon>Eukaryota</taxon>
        <taxon>Metazoa</taxon>
        <taxon>Chordata</taxon>
        <taxon>Craniata</taxon>
        <taxon>Vertebrata</taxon>
        <taxon>Euteleostomi</taxon>
        <taxon>Actinopterygii</taxon>
        <taxon>Neopterygii</taxon>
        <taxon>Teleostei</taxon>
        <taxon>Neoteleostei</taxon>
        <taxon>Acanthomorphata</taxon>
        <taxon>Zeiogadaria</taxon>
        <taxon>Gadariae</taxon>
        <taxon>Gadiformes</taxon>
        <taxon>Gadoidei</taxon>
        <taxon>Merlucciidae</taxon>
        <taxon>Merluccius</taxon>
    </lineage>
</organism>
<dbReference type="GO" id="GO:0016706">
    <property type="term" value="F:2-oxoglutarate-dependent dioxygenase activity"/>
    <property type="evidence" value="ECO:0007669"/>
    <property type="project" value="InterPro"/>
</dbReference>
<gene>
    <name evidence="2" type="ORF">N1851_007724</name>
</gene>
<dbReference type="AlphaFoldDB" id="A0AA47N3E6"/>
<feature type="domain" description="Alkylated DNA repair protein AlkB homologue 8 N-terminal" evidence="1">
    <location>
        <begin position="77"/>
        <end position="118"/>
    </location>
</feature>